<dbReference type="EMBL" id="JAMZIH010005631">
    <property type="protein sequence ID" value="KAJ1674871.1"/>
    <property type="molecule type" value="Genomic_DNA"/>
</dbReference>
<keyword evidence="1" id="KW-0540">Nuclease</keyword>
<protein>
    <submittedName>
        <fullName evidence="1">Crossover junction endonuclease mus81</fullName>
    </submittedName>
</protein>
<name>A0ACC1HEU7_9FUNG</name>
<proteinExistence type="predicted"/>
<keyword evidence="1" id="KW-0255">Endonuclease</keyword>
<gene>
    <name evidence="1" type="primary">MUS81</name>
    <name evidence="1" type="ORF">EV182_002398</name>
</gene>
<organism evidence="1 2">
    <name type="scientific">Spiromyces aspiralis</name>
    <dbReference type="NCBI Taxonomy" id="68401"/>
    <lineage>
        <taxon>Eukaryota</taxon>
        <taxon>Fungi</taxon>
        <taxon>Fungi incertae sedis</taxon>
        <taxon>Zoopagomycota</taxon>
        <taxon>Kickxellomycotina</taxon>
        <taxon>Kickxellomycetes</taxon>
        <taxon>Kickxellales</taxon>
        <taxon>Kickxellaceae</taxon>
        <taxon>Spiromyces</taxon>
    </lineage>
</organism>
<keyword evidence="2" id="KW-1185">Reference proteome</keyword>
<keyword evidence="1" id="KW-0378">Hydrolase</keyword>
<evidence type="ECO:0000313" key="2">
    <source>
        <dbReference type="Proteomes" id="UP001145114"/>
    </source>
</evidence>
<dbReference type="Proteomes" id="UP001145114">
    <property type="component" value="Unassembled WGS sequence"/>
</dbReference>
<reference evidence="1" key="1">
    <citation type="submission" date="2022-06" db="EMBL/GenBank/DDBJ databases">
        <title>Phylogenomic reconstructions and comparative analyses of Kickxellomycotina fungi.</title>
        <authorList>
            <person name="Reynolds N.K."/>
            <person name="Stajich J.E."/>
            <person name="Barry K."/>
            <person name="Grigoriev I.V."/>
            <person name="Crous P."/>
            <person name="Smith M.E."/>
        </authorList>
    </citation>
    <scope>NUCLEOTIDE SEQUENCE</scope>
    <source>
        <strain evidence="1">RSA 2271</strain>
    </source>
</reference>
<evidence type="ECO:0000313" key="1">
    <source>
        <dbReference type="EMBL" id="KAJ1674871.1"/>
    </source>
</evidence>
<sequence length="563" mass="63751">MPDRTLLLPLLFAGERPAVLADDNLRGSQGASRRPRAYIPRYRSGAFAILIALLKFSICDGPDAYLHKLEIIECAQPYCDTSFEVPKSGTKYTAWGAIKTLEAKDLVYRQGAAAKYMLSEVGHVIARQMVKVLRDNGGLTADDEDIFSRLDCIDANRALPSHHPGSQEERRIVGADESFMLVGTESRRDKSVQRPPSLQPLSGQEDPKYDLEDPESTAHAVGEAPIVYEPGTFDVVLIMDNREIRTQADRSYMAREFERRGVRFEARTLTVGDYLWVAQPRARSLQRNQPNKELVIDYVVERKRMDDLCASIRDGRLKEQHFRIKNRGFERVVYVLEGDNPEAVQKIGEQTVYTSLSQIQVIEGSLLKRTASFDDTISYLDRLTRQIKRKFEVSPLRQLSAAAYSISVLCMPFVNRRFRTPRTQGNHLHLIPDAAVDPSTITRLKQALKLRWPDREYCLSYDGYIHATSKSGAIRLRDVFAKMLLTTRGLSAEKVATILKEHSTPAEFIEEIGKGPDAKSQVERIKQIGTTGQQNLSTKRLGQAMAKRLHEIWFSESYTDITQ</sequence>
<accession>A0ACC1HEU7</accession>
<comment type="caution">
    <text evidence="1">The sequence shown here is derived from an EMBL/GenBank/DDBJ whole genome shotgun (WGS) entry which is preliminary data.</text>
</comment>